<name>A0A1W1EE12_9ZZZZ</name>
<accession>A0A1W1EE12</accession>
<gene>
    <name evidence="1" type="ORF">MNB_SV-5-1810</name>
</gene>
<sequence>MGDFPKSYIKLKLRKGLKLQYTYYRDLYSNVDEDDLKDGFERLKKDLLNPKEK</sequence>
<organism evidence="1">
    <name type="scientific">hydrothermal vent metagenome</name>
    <dbReference type="NCBI Taxonomy" id="652676"/>
    <lineage>
        <taxon>unclassified sequences</taxon>
        <taxon>metagenomes</taxon>
        <taxon>ecological metagenomes</taxon>
    </lineage>
</organism>
<reference evidence="1" key="1">
    <citation type="submission" date="2016-10" db="EMBL/GenBank/DDBJ databases">
        <authorList>
            <person name="de Groot N.N."/>
        </authorList>
    </citation>
    <scope>NUCLEOTIDE SEQUENCE</scope>
</reference>
<protein>
    <submittedName>
        <fullName evidence="1">Uncharacterized protein</fullName>
    </submittedName>
</protein>
<proteinExistence type="predicted"/>
<dbReference type="AlphaFoldDB" id="A0A1W1EE12"/>
<evidence type="ECO:0000313" key="1">
    <source>
        <dbReference type="EMBL" id="SFZ98297.1"/>
    </source>
</evidence>
<dbReference type="EMBL" id="FPKX01000044">
    <property type="protein sequence ID" value="SFZ98297.1"/>
    <property type="molecule type" value="Genomic_DNA"/>
</dbReference>